<evidence type="ECO:0008006" key="3">
    <source>
        <dbReference type="Google" id="ProtNLM"/>
    </source>
</evidence>
<dbReference type="RefSeq" id="WP_191282864.1">
    <property type="nucleotide sequence ID" value="NZ_BNAI01000002.1"/>
</dbReference>
<organism evidence="1 2">
    <name type="scientific">Pseudolysinimonas yzui</name>
    <dbReference type="NCBI Taxonomy" id="2708254"/>
    <lineage>
        <taxon>Bacteria</taxon>
        <taxon>Bacillati</taxon>
        <taxon>Actinomycetota</taxon>
        <taxon>Actinomycetes</taxon>
        <taxon>Micrococcales</taxon>
        <taxon>Microbacteriaceae</taxon>
        <taxon>Pseudolysinimonas</taxon>
    </lineage>
</organism>
<reference evidence="1" key="1">
    <citation type="journal article" date="2014" name="Int. J. Syst. Evol. Microbiol.">
        <title>Complete genome sequence of Corynebacterium casei LMG S-19264T (=DSM 44701T), isolated from a smear-ripened cheese.</title>
        <authorList>
            <consortium name="US DOE Joint Genome Institute (JGI-PGF)"/>
            <person name="Walter F."/>
            <person name="Albersmeier A."/>
            <person name="Kalinowski J."/>
            <person name="Ruckert C."/>
        </authorList>
    </citation>
    <scope>NUCLEOTIDE SEQUENCE</scope>
    <source>
        <strain evidence="1">CGMCC 1.16548</strain>
    </source>
</reference>
<dbReference type="GO" id="GO:0003989">
    <property type="term" value="F:acetyl-CoA carboxylase activity"/>
    <property type="evidence" value="ECO:0007669"/>
    <property type="project" value="InterPro"/>
</dbReference>
<comment type="caution">
    <text evidence="1">The sequence shown here is derived from an EMBL/GenBank/DDBJ whole genome shotgun (WGS) entry which is preliminary data.</text>
</comment>
<dbReference type="Pfam" id="PF13822">
    <property type="entry name" value="ACC_epsilon"/>
    <property type="match status" value="1"/>
</dbReference>
<accession>A0A8J3GQN4</accession>
<evidence type="ECO:0000313" key="2">
    <source>
        <dbReference type="Proteomes" id="UP000617531"/>
    </source>
</evidence>
<evidence type="ECO:0000313" key="1">
    <source>
        <dbReference type="EMBL" id="GHF15231.1"/>
    </source>
</evidence>
<dbReference type="InterPro" id="IPR032716">
    <property type="entry name" value="ACC_epsilon"/>
</dbReference>
<dbReference type="Proteomes" id="UP000617531">
    <property type="component" value="Unassembled WGS sequence"/>
</dbReference>
<dbReference type="EMBL" id="BNAI01000002">
    <property type="protein sequence ID" value="GHF15231.1"/>
    <property type="molecule type" value="Genomic_DNA"/>
</dbReference>
<sequence>MSVPEIRILGGKATADEIAAVTAVLTAALDELASASRRSNETGRTAWQVSQRPVRVPLAHGSWSNFPR</sequence>
<reference evidence="1" key="2">
    <citation type="submission" date="2020-09" db="EMBL/GenBank/DDBJ databases">
        <authorList>
            <person name="Sun Q."/>
            <person name="Zhou Y."/>
        </authorList>
    </citation>
    <scope>NUCLEOTIDE SEQUENCE</scope>
    <source>
        <strain evidence="1">CGMCC 1.16548</strain>
    </source>
</reference>
<gene>
    <name evidence="1" type="ORF">GCM10011600_15280</name>
</gene>
<proteinExistence type="predicted"/>
<keyword evidence="2" id="KW-1185">Reference proteome</keyword>
<name>A0A8J3GQN4_9MICO</name>
<dbReference type="AlphaFoldDB" id="A0A8J3GQN4"/>
<protein>
    <recommendedName>
        <fullName evidence="3">Acyl-CoA carboxylase subunit epsilon</fullName>
    </recommendedName>
</protein>
<dbReference type="GO" id="GO:0004658">
    <property type="term" value="F:propionyl-CoA carboxylase activity"/>
    <property type="evidence" value="ECO:0007669"/>
    <property type="project" value="InterPro"/>
</dbReference>